<dbReference type="InterPro" id="IPR019887">
    <property type="entry name" value="Tscrpt_reg_AsnC/Lrp_C"/>
</dbReference>
<dbReference type="InterPro" id="IPR011991">
    <property type="entry name" value="ArsR-like_HTH"/>
</dbReference>
<dbReference type="InterPro" id="IPR019888">
    <property type="entry name" value="Tscrpt_reg_AsnC-like"/>
</dbReference>
<protein>
    <submittedName>
        <fullName evidence="5">Lrp/AsnC family transcriptional regulator</fullName>
    </submittedName>
</protein>
<dbReference type="SUPFAM" id="SSF46785">
    <property type="entry name" value="Winged helix' DNA-binding domain"/>
    <property type="match status" value="1"/>
</dbReference>
<name>A0ABS9KIN2_9BACT</name>
<dbReference type="Pfam" id="PF01037">
    <property type="entry name" value="AsnC_trans_reg"/>
    <property type="match status" value="1"/>
</dbReference>
<evidence type="ECO:0000256" key="3">
    <source>
        <dbReference type="ARBA" id="ARBA00023163"/>
    </source>
</evidence>
<evidence type="ECO:0000256" key="1">
    <source>
        <dbReference type="ARBA" id="ARBA00023015"/>
    </source>
</evidence>
<evidence type="ECO:0000313" key="6">
    <source>
        <dbReference type="Proteomes" id="UP001165366"/>
    </source>
</evidence>
<dbReference type="CDD" id="cd00090">
    <property type="entry name" value="HTH_ARSR"/>
    <property type="match status" value="1"/>
</dbReference>
<feature type="domain" description="HTH asnC-type" evidence="4">
    <location>
        <begin position="5"/>
        <end position="79"/>
    </location>
</feature>
<gene>
    <name evidence="5" type="ORF">L6773_19155</name>
</gene>
<dbReference type="Pfam" id="PF13412">
    <property type="entry name" value="HTH_24"/>
    <property type="match status" value="1"/>
</dbReference>
<keyword evidence="2" id="KW-0238">DNA-binding</keyword>
<organism evidence="5 6">
    <name type="scientific">Rhodohalobacter sulfatireducens</name>
    <dbReference type="NCBI Taxonomy" id="2911366"/>
    <lineage>
        <taxon>Bacteria</taxon>
        <taxon>Pseudomonadati</taxon>
        <taxon>Balneolota</taxon>
        <taxon>Balneolia</taxon>
        <taxon>Balneolales</taxon>
        <taxon>Balneolaceae</taxon>
        <taxon>Rhodohalobacter</taxon>
    </lineage>
</organism>
<proteinExistence type="predicted"/>
<reference evidence="5" key="1">
    <citation type="submission" date="2022-01" db="EMBL/GenBank/DDBJ databases">
        <authorList>
            <person name="Wang Y."/>
        </authorList>
    </citation>
    <scope>NUCLEOTIDE SEQUENCE</scope>
    <source>
        <strain evidence="5">WB101</strain>
    </source>
</reference>
<dbReference type="InterPro" id="IPR000485">
    <property type="entry name" value="AsnC-type_HTH_dom"/>
</dbReference>
<dbReference type="PRINTS" id="PR00033">
    <property type="entry name" value="HTHASNC"/>
</dbReference>
<dbReference type="EMBL" id="JAKLWS010000040">
    <property type="protein sequence ID" value="MCG2590700.1"/>
    <property type="molecule type" value="Genomic_DNA"/>
</dbReference>
<sequence>MTNLLDETDIKILNHLQEDGRAQRNTIADIVHLSVPSVSERMRKLEEKGLIINYNAILDAKKFHFDITAFIFVEVDGSERYSDFVERVTEHPEVMECHSITGDGSHILKVRTKNTESLEKFLSLIQTWEGVTRTRSNIVLSTFKETRKLPIENAEDIKK</sequence>
<dbReference type="SUPFAM" id="SSF54909">
    <property type="entry name" value="Dimeric alpha+beta barrel"/>
    <property type="match status" value="1"/>
</dbReference>
<accession>A0ABS9KIN2</accession>
<keyword evidence="3" id="KW-0804">Transcription</keyword>
<dbReference type="PANTHER" id="PTHR30154:SF53">
    <property type="entry name" value="HTH-TYPE TRANSCRIPTIONAL REGULATOR LRPC"/>
    <property type="match status" value="1"/>
</dbReference>
<keyword evidence="6" id="KW-1185">Reference proteome</keyword>
<keyword evidence="1" id="KW-0805">Transcription regulation</keyword>
<dbReference type="InterPro" id="IPR036388">
    <property type="entry name" value="WH-like_DNA-bd_sf"/>
</dbReference>
<evidence type="ECO:0000259" key="4">
    <source>
        <dbReference type="PROSITE" id="PS50956"/>
    </source>
</evidence>
<dbReference type="Proteomes" id="UP001165366">
    <property type="component" value="Unassembled WGS sequence"/>
</dbReference>
<dbReference type="InterPro" id="IPR011008">
    <property type="entry name" value="Dimeric_a/b-barrel"/>
</dbReference>
<evidence type="ECO:0000256" key="2">
    <source>
        <dbReference type="ARBA" id="ARBA00023125"/>
    </source>
</evidence>
<dbReference type="RefSeq" id="WP_237856154.1">
    <property type="nucleotide sequence ID" value="NZ_JAKLWS010000040.1"/>
</dbReference>
<dbReference type="PANTHER" id="PTHR30154">
    <property type="entry name" value="LEUCINE-RESPONSIVE REGULATORY PROTEIN"/>
    <property type="match status" value="1"/>
</dbReference>
<comment type="caution">
    <text evidence="5">The sequence shown here is derived from an EMBL/GenBank/DDBJ whole genome shotgun (WGS) entry which is preliminary data.</text>
</comment>
<reference evidence="5" key="2">
    <citation type="submission" date="2024-05" db="EMBL/GenBank/DDBJ databases">
        <title>Rhodohalobacter halophilus gen. nov., sp. nov., a moderately halophilic member of the family Balneolaceae.</title>
        <authorList>
            <person name="Xia J."/>
        </authorList>
    </citation>
    <scope>NUCLEOTIDE SEQUENCE</scope>
    <source>
        <strain evidence="5">WB101</strain>
    </source>
</reference>
<evidence type="ECO:0000313" key="5">
    <source>
        <dbReference type="EMBL" id="MCG2590700.1"/>
    </source>
</evidence>
<dbReference type="Gene3D" id="3.30.70.920">
    <property type="match status" value="1"/>
</dbReference>
<dbReference type="PROSITE" id="PS50956">
    <property type="entry name" value="HTH_ASNC_2"/>
    <property type="match status" value="1"/>
</dbReference>
<dbReference type="SMART" id="SM00344">
    <property type="entry name" value="HTH_ASNC"/>
    <property type="match status" value="1"/>
</dbReference>
<dbReference type="Gene3D" id="1.10.10.10">
    <property type="entry name" value="Winged helix-like DNA-binding domain superfamily/Winged helix DNA-binding domain"/>
    <property type="match status" value="1"/>
</dbReference>
<dbReference type="InterPro" id="IPR036390">
    <property type="entry name" value="WH_DNA-bd_sf"/>
</dbReference>